<evidence type="ECO:0000313" key="2">
    <source>
        <dbReference type="Proteomes" id="UP000217257"/>
    </source>
</evidence>
<accession>A0A250J5B3</accession>
<dbReference type="KEGG" id="cfus:CYFUS_004006"/>
<protein>
    <submittedName>
        <fullName evidence="1">Uncharacterized protein</fullName>
    </submittedName>
</protein>
<sequence>MLRTISLVSFAIGTVLVYHTGKVSKDSFRHLVSYESSDTLPGMHPAVREEAAVYVLGCFERRITLYSGCRPPEVRSQVAPMLSTPSVSLLVMPVLLLLTPGCLRRSSVESPRATPLPRMEQPLGGALLVERQP</sequence>
<name>A0A250J5B3_9BACT</name>
<dbReference type="EMBL" id="CP022098">
    <property type="protein sequence ID" value="ATB38571.1"/>
    <property type="molecule type" value="Genomic_DNA"/>
</dbReference>
<organism evidence="1 2">
    <name type="scientific">Cystobacter fuscus</name>
    <dbReference type="NCBI Taxonomy" id="43"/>
    <lineage>
        <taxon>Bacteria</taxon>
        <taxon>Pseudomonadati</taxon>
        <taxon>Myxococcota</taxon>
        <taxon>Myxococcia</taxon>
        <taxon>Myxococcales</taxon>
        <taxon>Cystobacterineae</taxon>
        <taxon>Archangiaceae</taxon>
        <taxon>Cystobacter</taxon>
    </lineage>
</organism>
<dbReference type="Proteomes" id="UP000217257">
    <property type="component" value="Chromosome"/>
</dbReference>
<reference evidence="1 2" key="1">
    <citation type="submission" date="2017-06" db="EMBL/GenBank/DDBJ databases">
        <title>Sequencing and comparative analysis of myxobacterial genomes.</title>
        <authorList>
            <person name="Rupp O."/>
            <person name="Goesmann A."/>
            <person name="Sogaard-Andersen L."/>
        </authorList>
    </citation>
    <scope>NUCLEOTIDE SEQUENCE [LARGE SCALE GENOMIC DNA]</scope>
    <source>
        <strain evidence="1 2">DSM 52655</strain>
    </source>
</reference>
<dbReference type="AlphaFoldDB" id="A0A250J5B3"/>
<proteinExistence type="predicted"/>
<gene>
    <name evidence="1" type="ORF">CYFUS_004006</name>
</gene>
<evidence type="ECO:0000313" key="1">
    <source>
        <dbReference type="EMBL" id="ATB38571.1"/>
    </source>
</evidence>